<evidence type="ECO:0000313" key="2">
    <source>
        <dbReference type="EMBL" id="TWW82040.1"/>
    </source>
</evidence>
<name>A0A5C6PU43_9TELE</name>
<comment type="caution">
    <text evidence="2">The sequence shown here is derived from an EMBL/GenBank/DDBJ whole genome shotgun (WGS) entry which is preliminary data.</text>
</comment>
<sequence>MAGWVEREERGRTGKGKKGKERKERKGKERKGKGRGGEERRERRGGGQNSGCSILDTSIYTSIQPSSMHPSINLPIHPSPFLPPPIHGSIHHLLNWGSHTDTRRTWRLSCKDPYSTTSGVFGQHGLIQPLTTATATAAAAHAQMWPAGLTSFLFSFNCIFGGESKGNSPRR</sequence>
<dbReference type="EMBL" id="RHFK02000001">
    <property type="protein sequence ID" value="TWW82040.1"/>
    <property type="molecule type" value="Genomic_DNA"/>
</dbReference>
<dbReference type="AlphaFoldDB" id="A0A5C6PU43"/>
<gene>
    <name evidence="2" type="ORF">D4764_01G0018550</name>
</gene>
<organism evidence="2 3">
    <name type="scientific">Takifugu flavidus</name>
    <name type="common">sansaifugu</name>
    <dbReference type="NCBI Taxonomy" id="433684"/>
    <lineage>
        <taxon>Eukaryota</taxon>
        <taxon>Metazoa</taxon>
        <taxon>Chordata</taxon>
        <taxon>Craniata</taxon>
        <taxon>Vertebrata</taxon>
        <taxon>Euteleostomi</taxon>
        <taxon>Actinopterygii</taxon>
        <taxon>Neopterygii</taxon>
        <taxon>Teleostei</taxon>
        <taxon>Neoteleostei</taxon>
        <taxon>Acanthomorphata</taxon>
        <taxon>Eupercaria</taxon>
        <taxon>Tetraodontiformes</taxon>
        <taxon>Tetradontoidea</taxon>
        <taxon>Tetraodontidae</taxon>
        <taxon>Takifugu</taxon>
    </lineage>
</organism>
<reference evidence="2 3" key="1">
    <citation type="submission" date="2019-04" db="EMBL/GenBank/DDBJ databases">
        <title>Chromosome genome assembly for Takifugu flavidus.</title>
        <authorList>
            <person name="Xiao S."/>
        </authorList>
    </citation>
    <scope>NUCLEOTIDE SEQUENCE [LARGE SCALE GENOMIC DNA]</scope>
    <source>
        <strain evidence="2">HTHZ2018</strain>
        <tissue evidence="2">Muscle</tissue>
    </source>
</reference>
<feature type="compositionally biased region" description="Basic and acidic residues" evidence="1">
    <location>
        <begin position="35"/>
        <end position="45"/>
    </location>
</feature>
<evidence type="ECO:0000256" key="1">
    <source>
        <dbReference type="SAM" id="MobiDB-lite"/>
    </source>
</evidence>
<protein>
    <submittedName>
        <fullName evidence="2">Uncharacterized protein</fullName>
    </submittedName>
</protein>
<feature type="compositionally biased region" description="Basic and acidic residues" evidence="1">
    <location>
        <begin position="1"/>
        <end position="12"/>
    </location>
</feature>
<accession>A0A5C6PU43</accession>
<keyword evidence="3" id="KW-1185">Reference proteome</keyword>
<feature type="region of interest" description="Disordered" evidence="1">
    <location>
        <begin position="1"/>
        <end position="55"/>
    </location>
</feature>
<evidence type="ECO:0000313" key="3">
    <source>
        <dbReference type="Proteomes" id="UP000324091"/>
    </source>
</evidence>
<dbReference type="Proteomes" id="UP000324091">
    <property type="component" value="Chromosome 1"/>
</dbReference>
<proteinExistence type="predicted"/>